<dbReference type="Pfam" id="PF10548">
    <property type="entry name" value="P22_AR_C"/>
    <property type="match status" value="1"/>
</dbReference>
<accession>A0A8S5NWR7</accession>
<dbReference type="InterPro" id="IPR003497">
    <property type="entry name" value="BRO_N_domain"/>
</dbReference>
<dbReference type="SMART" id="SM01040">
    <property type="entry name" value="Bro-N"/>
    <property type="match status" value="1"/>
</dbReference>
<evidence type="ECO:0000259" key="1">
    <source>
        <dbReference type="PROSITE" id="PS51750"/>
    </source>
</evidence>
<evidence type="ECO:0000313" key="2">
    <source>
        <dbReference type="EMBL" id="DAD98656.1"/>
    </source>
</evidence>
<dbReference type="EMBL" id="BK015265">
    <property type="protein sequence ID" value="DAD98656.1"/>
    <property type="molecule type" value="Genomic_DNA"/>
</dbReference>
<dbReference type="InterPro" id="IPR018876">
    <property type="entry name" value="Phage_P22_antirepressor_C"/>
</dbReference>
<sequence>MPSKNSEARKCANTNRASMSVTVPKETNMNIVAKSDYNFQGFTFNPVTEGGSIWFTSAELAKALGYKKTDAISQIYARNADEFSDSMSLTLNMKVNGINNSLRNKSVRVYSLRGAHLVAMFASTPKAKEFRRWVLDILDRQAECSPIAKQFTDEELVNLCYLQLWMEKSQQMCKHIYPGMKQIGSELSGRIYDIAYETRYMSEETKKSLLREMKNLDPNNFVVKNAQPMLAKLRGEEWIH</sequence>
<protein>
    <submittedName>
        <fullName evidence="2">Repressor domain protein</fullName>
    </submittedName>
</protein>
<feature type="domain" description="Bro-N" evidence="1">
    <location>
        <begin position="29"/>
        <end position="146"/>
    </location>
</feature>
<organism evidence="2">
    <name type="scientific">Podoviridae sp. ctHPE11</name>
    <dbReference type="NCBI Taxonomy" id="2825235"/>
    <lineage>
        <taxon>Viruses</taxon>
        <taxon>Duplodnaviria</taxon>
        <taxon>Heunggongvirae</taxon>
        <taxon>Uroviricota</taxon>
        <taxon>Caudoviricetes</taxon>
    </lineage>
</organism>
<dbReference type="Pfam" id="PF02498">
    <property type="entry name" value="Bro-N"/>
    <property type="match status" value="1"/>
</dbReference>
<name>A0A8S5NWR7_9CAUD</name>
<dbReference type="PROSITE" id="PS51750">
    <property type="entry name" value="BRO_N"/>
    <property type="match status" value="1"/>
</dbReference>
<reference evidence="2" key="1">
    <citation type="journal article" date="2021" name="Proc. Natl. Acad. Sci. U.S.A.">
        <title>A Catalog of Tens of Thousands of Viruses from Human Metagenomes Reveals Hidden Associations with Chronic Diseases.</title>
        <authorList>
            <person name="Tisza M.J."/>
            <person name="Buck C.B."/>
        </authorList>
    </citation>
    <scope>NUCLEOTIDE SEQUENCE</scope>
    <source>
        <strain evidence="2">CtHPE11</strain>
    </source>
</reference>
<proteinExistence type="predicted"/>